<feature type="region of interest" description="Disordered" evidence="1">
    <location>
        <begin position="181"/>
        <end position="201"/>
    </location>
</feature>
<evidence type="ECO:0000256" key="1">
    <source>
        <dbReference type="SAM" id="MobiDB-lite"/>
    </source>
</evidence>
<sequence length="400" mass="44726">MLDSVNLSIASPHHALTATSIARGQQRNAQKHLEKLEKLHLEFSDPLYDLRLAKVELMSVEVGTRTKSCKGDEELSRLMEVSSAQETQKKIALVKNCIRLLDQKVIPGLRHRLGMSSSPSDTMKDLVVQEMNIDSTSGSGSSQSQSQTSDTSLSSDKDVCRNLLTHGEDFMQTAREVRMEIPSSTPRGQIQPEAASLGHDSKSIEASAAVDDSMQKDLSRVIKQDLVDGPAKAALQSLVLSNNDLKEQISSLIHLMIKRQSVQILEEEDRAMEDVLSKLRSKIRNIEASSIARKRKIKNLKILNKQIKERHDLVHAITSRMIHQGLVSSVGRMEEVIVEQLRQRAEEMKRHVQSVGNAALNIPSEEEAQTDAAHLGFSNKRRWPQNQVYEALSLKRVRRG</sequence>
<protein>
    <submittedName>
        <fullName evidence="2">Uncharacterized protein</fullName>
    </submittedName>
</protein>
<dbReference type="Proteomes" id="UP000518752">
    <property type="component" value="Unassembled WGS sequence"/>
</dbReference>
<dbReference type="EMBL" id="JAACJN010000049">
    <property type="protein sequence ID" value="KAF5382961.1"/>
    <property type="molecule type" value="Genomic_DNA"/>
</dbReference>
<comment type="caution">
    <text evidence="2">The sequence shown here is derived from an EMBL/GenBank/DDBJ whole genome shotgun (WGS) entry which is preliminary data.</text>
</comment>
<evidence type="ECO:0000313" key="2">
    <source>
        <dbReference type="EMBL" id="KAF5382961.1"/>
    </source>
</evidence>
<feature type="region of interest" description="Disordered" evidence="1">
    <location>
        <begin position="134"/>
        <end position="156"/>
    </location>
</feature>
<dbReference type="PROSITE" id="PS51450">
    <property type="entry name" value="LRR"/>
    <property type="match status" value="1"/>
</dbReference>
<organism evidence="2 3">
    <name type="scientific">Collybiopsis confluens</name>
    <dbReference type="NCBI Taxonomy" id="2823264"/>
    <lineage>
        <taxon>Eukaryota</taxon>
        <taxon>Fungi</taxon>
        <taxon>Dikarya</taxon>
        <taxon>Basidiomycota</taxon>
        <taxon>Agaricomycotina</taxon>
        <taxon>Agaricomycetes</taxon>
        <taxon>Agaricomycetidae</taxon>
        <taxon>Agaricales</taxon>
        <taxon>Marasmiineae</taxon>
        <taxon>Omphalotaceae</taxon>
        <taxon>Collybiopsis</taxon>
    </lineage>
</organism>
<keyword evidence="3" id="KW-1185">Reference proteome</keyword>
<gene>
    <name evidence="2" type="ORF">D9757_006385</name>
</gene>
<evidence type="ECO:0000313" key="3">
    <source>
        <dbReference type="Proteomes" id="UP000518752"/>
    </source>
</evidence>
<reference evidence="2 3" key="1">
    <citation type="journal article" date="2020" name="ISME J.">
        <title>Uncovering the hidden diversity of litter-decomposition mechanisms in mushroom-forming fungi.</title>
        <authorList>
            <person name="Floudas D."/>
            <person name="Bentzer J."/>
            <person name="Ahren D."/>
            <person name="Johansson T."/>
            <person name="Persson P."/>
            <person name="Tunlid A."/>
        </authorList>
    </citation>
    <scope>NUCLEOTIDE SEQUENCE [LARGE SCALE GENOMIC DNA]</scope>
    <source>
        <strain evidence="2 3">CBS 406.79</strain>
    </source>
</reference>
<proteinExistence type="predicted"/>
<feature type="compositionally biased region" description="Low complexity" evidence="1">
    <location>
        <begin position="134"/>
        <end position="154"/>
    </location>
</feature>
<dbReference type="InterPro" id="IPR001611">
    <property type="entry name" value="Leu-rich_rpt"/>
</dbReference>
<accession>A0A8H5HGY4</accession>
<dbReference type="AlphaFoldDB" id="A0A8H5HGY4"/>
<name>A0A8H5HGY4_9AGAR</name>